<dbReference type="PROSITE" id="PS51257">
    <property type="entry name" value="PROKAR_LIPOPROTEIN"/>
    <property type="match status" value="1"/>
</dbReference>
<dbReference type="AlphaFoldDB" id="A0A813RR83"/>
<dbReference type="EMBL" id="CAJNON010000018">
    <property type="protein sequence ID" value="CAF0788637.1"/>
    <property type="molecule type" value="Genomic_DNA"/>
</dbReference>
<feature type="transmembrane region" description="Helical" evidence="1">
    <location>
        <begin position="134"/>
        <end position="156"/>
    </location>
</feature>
<comment type="caution">
    <text evidence="2">The sequence shown here is derived from an EMBL/GenBank/DDBJ whole genome shotgun (WGS) entry which is preliminary data.</text>
</comment>
<name>A0A813RR83_9BILA</name>
<gene>
    <name evidence="2" type="ORF">VCS650_LOCUS3358</name>
</gene>
<keyword evidence="1" id="KW-0472">Membrane</keyword>
<feature type="transmembrane region" description="Helical" evidence="1">
    <location>
        <begin position="6"/>
        <end position="25"/>
    </location>
</feature>
<dbReference type="OrthoDB" id="10074585at2759"/>
<keyword evidence="1" id="KW-1133">Transmembrane helix</keyword>
<keyword evidence="1" id="KW-0812">Transmembrane</keyword>
<dbReference type="Proteomes" id="UP000663891">
    <property type="component" value="Unassembled WGS sequence"/>
</dbReference>
<reference evidence="2" key="1">
    <citation type="submission" date="2021-02" db="EMBL/GenBank/DDBJ databases">
        <authorList>
            <person name="Nowell W R."/>
        </authorList>
    </citation>
    <scope>NUCLEOTIDE SEQUENCE</scope>
</reference>
<organism evidence="2 3">
    <name type="scientific">Adineta steineri</name>
    <dbReference type="NCBI Taxonomy" id="433720"/>
    <lineage>
        <taxon>Eukaryota</taxon>
        <taxon>Metazoa</taxon>
        <taxon>Spiralia</taxon>
        <taxon>Gnathifera</taxon>
        <taxon>Rotifera</taxon>
        <taxon>Eurotatoria</taxon>
        <taxon>Bdelloidea</taxon>
        <taxon>Adinetida</taxon>
        <taxon>Adinetidae</taxon>
        <taxon>Adineta</taxon>
    </lineage>
</organism>
<evidence type="ECO:0000313" key="2">
    <source>
        <dbReference type="EMBL" id="CAF0788637.1"/>
    </source>
</evidence>
<sequence length="162" mass="18509">MMIRLFLALSAFILIMGGCLLYEFITYMETRKTDYGYIRSQCKVLSTSINQTECVQQSSRSTYSYSCYKEVTSVEYKTLDNDIQQGIVYSSNGYNHPNIPLTPIGTVATCYYSETSNGILEWEKSKLKRRYRKMMVRAVPLALGVFALIAVLIGRLSRDNDL</sequence>
<evidence type="ECO:0000256" key="1">
    <source>
        <dbReference type="SAM" id="Phobius"/>
    </source>
</evidence>
<evidence type="ECO:0000313" key="3">
    <source>
        <dbReference type="Proteomes" id="UP000663891"/>
    </source>
</evidence>
<protein>
    <submittedName>
        <fullName evidence="2">Uncharacterized protein</fullName>
    </submittedName>
</protein>
<accession>A0A813RR83</accession>
<proteinExistence type="predicted"/>